<reference evidence="7 8" key="1">
    <citation type="submission" date="2017-09" db="EMBL/GenBank/DDBJ databases">
        <title>Depth-based differentiation of microbial function through sediment-hosted aquifers and enrichment of novel symbionts in the deep terrestrial subsurface.</title>
        <authorList>
            <person name="Probst A.J."/>
            <person name="Ladd B."/>
            <person name="Jarett J.K."/>
            <person name="Geller-Mcgrath D.E."/>
            <person name="Sieber C.M."/>
            <person name="Emerson J.B."/>
            <person name="Anantharaman K."/>
            <person name="Thomas B.C."/>
            <person name="Malmstrom R."/>
            <person name="Stieglmeier M."/>
            <person name="Klingl A."/>
            <person name="Woyke T."/>
            <person name="Ryan C.M."/>
            <person name="Banfield J.F."/>
        </authorList>
    </citation>
    <scope>NUCLEOTIDE SEQUENCE [LARGE SCALE GENOMIC DNA]</scope>
    <source>
        <strain evidence="7">CG08_land_8_20_14_0_20_45_16</strain>
    </source>
</reference>
<feature type="transmembrane region" description="Helical" evidence="6">
    <location>
        <begin position="84"/>
        <end position="105"/>
    </location>
</feature>
<dbReference type="PANTHER" id="PTHR38601">
    <property type="entry name" value="HYDROGENASE-4 COMPONENT E"/>
    <property type="match status" value="1"/>
</dbReference>
<proteinExistence type="predicted"/>
<evidence type="ECO:0000256" key="5">
    <source>
        <dbReference type="ARBA" id="ARBA00023136"/>
    </source>
</evidence>
<feature type="transmembrane region" description="Helical" evidence="6">
    <location>
        <begin position="174"/>
        <end position="192"/>
    </location>
</feature>
<keyword evidence="4 6" id="KW-1133">Transmembrane helix</keyword>
<evidence type="ECO:0000256" key="4">
    <source>
        <dbReference type="ARBA" id="ARBA00022989"/>
    </source>
</evidence>
<feature type="transmembrane region" description="Helical" evidence="6">
    <location>
        <begin position="50"/>
        <end position="72"/>
    </location>
</feature>
<name>A0A2H0XYA6_UNCSA</name>
<dbReference type="Proteomes" id="UP000231343">
    <property type="component" value="Unassembled WGS sequence"/>
</dbReference>
<gene>
    <name evidence="7" type="ORF">COT42_06105</name>
</gene>
<evidence type="ECO:0000256" key="6">
    <source>
        <dbReference type="SAM" id="Phobius"/>
    </source>
</evidence>
<keyword evidence="3 6" id="KW-0812">Transmembrane</keyword>
<keyword evidence="5 6" id="KW-0472">Membrane</keyword>
<evidence type="ECO:0000313" key="8">
    <source>
        <dbReference type="Proteomes" id="UP000231343"/>
    </source>
</evidence>
<evidence type="ECO:0008006" key="9">
    <source>
        <dbReference type="Google" id="ProtNLM"/>
    </source>
</evidence>
<feature type="transmembrane region" description="Helical" evidence="6">
    <location>
        <begin position="117"/>
        <end position="138"/>
    </location>
</feature>
<dbReference type="GO" id="GO:0005886">
    <property type="term" value="C:plasma membrane"/>
    <property type="evidence" value="ECO:0007669"/>
    <property type="project" value="UniProtKB-SubCell"/>
</dbReference>
<comment type="subcellular location">
    <subcellularLocation>
        <location evidence="1">Cell membrane</location>
        <topology evidence="1">Multi-pass membrane protein</topology>
    </subcellularLocation>
</comment>
<protein>
    <recommendedName>
        <fullName evidence="9">Hydrogenase</fullName>
    </recommendedName>
</protein>
<evidence type="ECO:0000256" key="1">
    <source>
        <dbReference type="ARBA" id="ARBA00004651"/>
    </source>
</evidence>
<feature type="transmembrane region" description="Helical" evidence="6">
    <location>
        <begin position="147"/>
        <end position="168"/>
    </location>
</feature>
<dbReference type="InterPro" id="IPR038730">
    <property type="entry name" value="HyfE-like"/>
</dbReference>
<comment type="caution">
    <text evidence="7">The sequence shown here is derived from an EMBL/GenBank/DDBJ whole genome shotgun (WGS) entry which is preliminary data.</text>
</comment>
<accession>A0A2H0XYA6</accession>
<sequence length="211" mass="23146">MELLLLLGILTTAYAMLTAKRMSALIANFRLQSLLLFIMTFMEALAHGSFNLYLVAALILALKVFLIPLALFRMLKRLKVDEHVGFFINPLLSLAISLGLTYLAWVFVRQLFPDSAIGFVLAAAISFAVMQVGAMIMVARIKAVTQIIGLMVIENGIFLLASTVTGGLSLVVEMAVFLDVFISVIILGVFVYRINELFTGIDVDQLKGLRG</sequence>
<dbReference type="AlphaFoldDB" id="A0A2H0XYA6"/>
<organism evidence="7 8">
    <name type="scientific">Candidatus Saganbacteria bacterium CG08_land_8_20_14_0_20_45_16</name>
    <dbReference type="NCBI Taxonomy" id="2014293"/>
    <lineage>
        <taxon>Bacteria</taxon>
        <taxon>Bacillati</taxon>
        <taxon>Saganbacteria</taxon>
    </lineage>
</organism>
<keyword evidence="2" id="KW-1003">Cell membrane</keyword>
<dbReference type="EMBL" id="PEYM01000100">
    <property type="protein sequence ID" value="PIS29128.1"/>
    <property type="molecule type" value="Genomic_DNA"/>
</dbReference>
<evidence type="ECO:0000313" key="7">
    <source>
        <dbReference type="EMBL" id="PIS29128.1"/>
    </source>
</evidence>
<evidence type="ECO:0000256" key="2">
    <source>
        <dbReference type="ARBA" id="ARBA00022475"/>
    </source>
</evidence>
<evidence type="ECO:0000256" key="3">
    <source>
        <dbReference type="ARBA" id="ARBA00022692"/>
    </source>
</evidence>
<dbReference type="PANTHER" id="PTHR38601:SF1">
    <property type="entry name" value="HYDROGENASE-4 COMPONENT E"/>
    <property type="match status" value="1"/>
</dbReference>